<evidence type="ECO:0000256" key="1">
    <source>
        <dbReference type="SAM" id="Phobius"/>
    </source>
</evidence>
<proteinExistence type="predicted"/>
<comment type="caution">
    <text evidence="2">The sequence shown here is derived from an EMBL/GenBank/DDBJ whole genome shotgun (WGS) entry which is preliminary data.</text>
</comment>
<feature type="transmembrane region" description="Helical" evidence="1">
    <location>
        <begin position="17"/>
        <end position="34"/>
    </location>
</feature>
<evidence type="ECO:0000313" key="2">
    <source>
        <dbReference type="EMBL" id="KAG7443316.1"/>
    </source>
</evidence>
<name>A0A9P8AQ03_9AGAR</name>
<dbReference type="EMBL" id="MU250546">
    <property type="protein sequence ID" value="KAG7443316.1"/>
    <property type="molecule type" value="Genomic_DNA"/>
</dbReference>
<dbReference type="InterPro" id="IPR036259">
    <property type="entry name" value="MFS_trans_sf"/>
</dbReference>
<gene>
    <name evidence="2" type="ORF">BT62DRAFT_935257</name>
</gene>
<evidence type="ECO:0000313" key="3">
    <source>
        <dbReference type="Proteomes" id="UP000812287"/>
    </source>
</evidence>
<dbReference type="SUPFAM" id="SSF103473">
    <property type="entry name" value="MFS general substrate transporter"/>
    <property type="match status" value="1"/>
</dbReference>
<dbReference type="Gene3D" id="1.20.1250.20">
    <property type="entry name" value="MFS general substrate transporter like domains"/>
    <property type="match status" value="1"/>
</dbReference>
<dbReference type="AlphaFoldDB" id="A0A9P8AQ03"/>
<reference evidence="2" key="1">
    <citation type="submission" date="2020-11" db="EMBL/GenBank/DDBJ databases">
        <title>Adaptations for nitrogen fixation in a non-lichenized fungal sporocarp promotes dispersal by wood-feeding termites.</title>
        <authorList>
            <consortium name="DOE Joint Genome Institute"/>
            <person name="Koch R.A."/>
            <person name="Yoon G."/>
            <person name="Arayal U."/>
            <person name="Lail K."/>
            <person name="Amirebrahimi M."/>
            <person name="Labutti K."/>
            <person name="Lipzen A."/>
            <person name="Riley R."/>
            <person name="Barry K."/>
            <person name="Henrissat B."/>
            <person name="Grigoriev I.V."/>
            <person name="Herr J.R."/>
            <person name="Aime M.C."/>
        </authorList>
    </citation>
    <scope>NUCLEOTIDE SEQUENCE</scope>
    <source>
        <strain evidence="2">MCA 3950</strain>
    </source>
</reference>
<keyword evidence="1" id="KW-0812">Transmembrane</keyword>
<keyword evidence="1" id="KW-1133">Transmembrane helix</keyword>
<keyword evidence="3" id="KW-1185">Reference proteome</keyword>
<dbReference type="RefSeq" id="XP_043036816.1">
    <property type="nucleotide sequence ID" value="XM_043186897.1"/>
</dbReference>
<accession>A0A9P8AQ03</accession>
<keyword evidence="1" id="KW-0472">Membrane</keyword>
<dbReference type="OrthoDB" id="440553at2759"/>
<sequence>MAIPIAVWSEGYNARKAPYVAGVLILIASQIMFMEAPSYWLTCLAQCLQGAGGKDGCRSGACVR</sequence>
<protein>
    <submittedName>
        <fullName evidence="2">Uncharacterized protein</fullName>
    </submittedName>
</protein>
<dbReference type="GeneID" id="66109194"/>
<dbReference type="Proteomes" id="UP000812287">
    <property type="component" value="Unassembled WGS sequence"/>
</dbReference>
<organism evidence="2 3">
    <name type="scientific">Guyanagaster necrorhizus</name>
    <dbReference type="NCBI Taxonomy" id="856835"/>
    <lineage>
        <taxon>Eukaryota</taxon>
        <taxon>Fungi</taxon>
        <taxon>Dikarya</taxon>
        <taxon>Basidiomycota</taxon>
        <taxon>Agaricomycotina</taxon>
        <taxon>Agaricomycetes</taxon>
        <taxon>Agaricomycetidae</taxon>
        <taxon>Agaricales</taxon>
        <taxon>Marasmiineae</taxon>
        <taxon>Physalacriaceae</taxon>
        <taxon>Guyanagaster</taxon>
    </lineage>
</organism>